<dbReference type="EMBL" id="GGFL01014738">
    <property type="protein sequence ID" value="MBW78916.1"/>
    <property type="molecule type" value="Transcribed_RNA"/>
</dbReference>
<sequence>MLFIYVSILCIYLLHFLFSPSFAQHTLHIARNNHIVTDSQYLLVVQRIYNGLFDWRLQQWLVLNCSLLSPILE</sequence>
<keyword evidence="1" id="KW-0732">Signal</keyword>
<proteinExistence type="predicted"/>
<evidence type="ECO:0000313" key="2">
    <source>
        <dbReference type="EMBL" id="MBW78916.1"/>
    </source>
</evidence>
<organism evidence="2">
    <name type="scientific">Anopheles darlingi</name>
    <name type="common">Mosquito</name>
    <dbReference type="NCBI Taxonomy" id="43151"/>
    <lineage>
        <taxon>Eukaryota</taxon>
        <taxon>Metazoa</taxon>
        <taxon>Ecdysozoa</taxon>
        <taxon>Arthropoda</taxon>
        <taxon>Hexapoda</taxon>
        <taxon>Insecta</taxon>
        <taxon>Pterygota</taxon>
        <taxon>Neoptera</taxon>
        <taxon>Endopterygota</taxon>
        <taxon>Diptera</taxon>
        <taxon>Nematocera</taxon>
        <taxon>Culicoidea</taxon>
        <taxon>Culicidae</taxon>
        <taxon>Anophelinae</taxon>
        <taxon>Anopheles</taxon>
    </lineage>
</organism>
<evidence type="ECO:0000256" key="1">
    <source>
        <dbReference type="SAM" id="SignalP"/>
    </source>
</evidence>
<reference evidence="2" key="1">
    <citation type="submission" date="2018-01" db="EMBL/GenBank/DDBJ databases">
        <title>An insight into the sialome of Amazonian anophelines.</title>
        <authorList>
            <person name="Ribeiro J.M."/>
            <person name="Scarpassa V."/>
            <person name="Calvo E."/>
        </authorList>
    </citation>
    <scope>NUCLEOTIDE SEQUENCE</scope>
</reference>
<protein>
    <submittedName>
        <fullName evidence="2">Putative secreted protein</fullName>
    </submittedName>
</protein>
<feature type="signal peptide" evidence="1">
    <location>
        <begin position="1"/>
        <end position="23"/>
    </location>
</feature>
<name>A0A2M4DMV9_ANODA</name>
<dbReference type="AlphaFoldDB" id="A0A2M4DMV9"/>
<accession>A0A2M4DMV9</accession>
<feature type="chain" id="PRO_5014643346" evidence="1">
    <location>
        <begin position="24"/>
        <end position="73"/>
    </location>
</feature>